<dbReference type="InterPro" id="IPR029057">
    <property type="entry name" value="PRTase-like"/>
</dbReference>
<dbReference type="Pfam" id="PF00156">
    <property type="entry name" value="Pribosyltran"/>
    <property type="match status" value="1"/>
</dbReference>
<proteinExistence type="predicted"/>
<dbReference type="PANTHER" id="PTHR43340">
    <property type="entry name" value="HYPOXANTHINE-GUANINE PHOSPHORIBOSYLTRANSFERASE"/>
    <property type="match status" value="1"/>
</dbReference>
<dbReference type="GO" id="GO:0004422">
    <property type="term" value="F:hypoxanthine phosphoribosyltransferase activity"/>
    <property type="evidence" value="ECO:0007669"/>
    <property type="project" value="TreeGrafter"/>
</dbReference>
<evidence type="ECO:0000313" key="6">
    <source>
        <dbReference type="Proteomes" id="UP000548632"/>
    </source>
</evidence>
<dbReference type="Proteomes" id="UP000548632">
    <property type="component" value="Unassembled WGS sequence"/>
</dbReference>
<dbReference type="EMBL" id="JABVCQ010000027">
    <property type="protein sequence ID" value="MBB1126852.1"/>
    <property type="molecule type" value="Genomic_DNA"/>
</dbReference>
<accession>A0A839HN95</accession>
<keyword evidence="5" id="KW-0328">Glycosyltransferase</keyword>
<name>A0A839HN95_9GAMM</name>
<dbReference type="GO" id="GO:0032263">
    <property type="term" value="P:GMP salvage"/>
    <property type="evidence" value="ECO:0007669"/>
    <property type="project" value="TreeGrafter"/>
</dbReference>
<evidence type="ECO:0000256" key="1">
    <source>
        <dbReference type="ARBA" id="ARBA00048811"/>
    </source>
</evidence>
<evidence type="ECO:0000259" key="4">
    <source>
        <dbReference type="Pfam" id="PF00156"/>
    </source>
</evidence>
<dbReference type="GO" id="GO:0032264">
    <property type="term" value="P:IMP salvage"/>
    <property type="evidence" value="ECO:0007669"/>
    <property type="project" value="TreeGrafter"/>
</dbReference>
<dbReference type="AlphaFoldDB" id="A0A839HN95"/>
<reference evidence="5 6" key="1">
    <citation type="journal article" date="2020" name="Arch. Microbiol.">
        <title>The genome sequence of the giant phototrophic gammaproteobacterium Thiospirillum jenense gives insight into its physiological properties and phylogenetic relationships.</title>
        <authorList>
            <person name="Imhoff J.F."/>
            <person name="Meyer T.E."/>
            <person name="Kyndt J.A."/>
        </authorList>
    </citation>
    <scope>NUCLEOTIDE SEQUENCE [LARGE SCALE GENOMIC DNA]</scope>
    <source>
        <strain evidence="5 6">DSM 216</strain>
    </source>
</reference>
<dbReference type="CDD" id="cd06223">
    <property type="entry name" value="PRTases_typeI"/>
    <property type="match status" value="1"/>
</dbReference>
<evidence type="ECO:0000256" key="3">
    <source>
        <dbReference type="SAM" id="Phobius"/>
    </source>
</evidence>
<dbReference type="GO" id="GO:0046100">
    <property type="term" value="P:hypoxanthine metabolic process"/>
    <property type="evidence" value="ECO:0007669"/>
    <property type="project" value="TreeGrafter"/>
</dbReference>
<protein>
    <submittedName>
        <fullName evidence="5">Hypoxanthine-guanine phosphoribosyltransferase</fullName>
        <ecNumber evidence="5">2.4.2.8</ecNumber>
    </submittedName>
</protein>
<dbReference type="GO" id="GO:0005829">
    <property type="term" value="C:cytosol"/>
    <property type="evidence" value="ECO:0007669"/>
    <property type="project" value="TreeGrafter"/>
</dbReference>
<organism evidence="5 6">
    <name type="scientific">Thiospirillum jenense</name>
    <dbReference type="NCBI Taxonomy" id="1653858"/>
    <lineage>
        <taxon>Bacteria</taxon>
        <taxon>Pseudomonadati</taxon>
        <taxon>Pseudomonadota</taxon>
        <taxon>Gammaproteobacteria</taxon>
        <taxon>Chromatiales</taxon>
        <taxon>Chromatiaceae</taxon>
        <taxon>Thiospirillum</taxon>
    </lineage>
</organism>
<dbReference type="InterPro" id="IPR050408">
    <property type="entry name" value="HGPRT"/>
</dbReference>
<keyword evidence="6" id="KW-1185">Reference proteome</keyword>
<evidence type="ECO:0000313" key="5">
    <source>
        <dbReference type="EMBL" id="MBB1126852.1"/>
    </source>
</evidence>
<dbReference type="Gene3D" id="3.40.50.2020">
    <property type="match status" value="1"/>
</dbReference>
<dbReference type="GO" id="GO:0000287">
    <property type="term" value="F:magnesium ion binding"/>
    <property type="evidence" value="ECO:0007669"/>
    <property type="project" value="TreeGrafter"/>
</dbReference>
<feature type="transmembrane region" description="Helical" evidence="3">
    <location>
        <begin position="43"/>
        <end position="62"/>
    </location>
</feature>
<dbReference type="GO" id="GO:0006178">
    <property type="term" value="P:guanine salvage"/>
    <property type="evidence" value="ECO:0007669"/>
    <property type="project" value="TreeGrafter"/>
</dbReference>
<keyword evidence="3" id="KW-0812">Transmembrane</keyword>
<keyword evidence="3" id="KW-0472">Membrane</keyword>
<keyword evidence="3" id="KW-1133">Transmembrane helix</keyword>
<feature type="domain" description="Phosphoribosyltransferase" evidence="4">
    <location>
        <begin position="21"/>
        <end position="165"/>
    </location>
</feature>
<keyword evidence="5" id="KW-0808">Transferase</keyword>
<dbReference type="EC" id="2.4.2.8" evidence="5"/>
<dbReference type="InterPro" id="IPR000836">
    <property type="entry name" value="PRTase_dom"/>
</dbReference>
<dbReference type="PANTHER" id="PTHR43340:SF1">
    <property type="entry name" value="HYPOXANTHINE PHOSPHORIBOSYLTRANSFERASE"/>
    <property type="match status" value="1"/>
</dbReference>
<dbReference type="RefSeq" id="WP_182584480.1">
    <property type="nucleotide sequence ID" value="NZ_JABVCQ010000027.1"/>
</dbReference>
<dbReference type="SUPFAM" id="SSF53271">
    <property type="entry name" value="PRTase-like"/>
    <property type="match status" value="1"/>
</dbReference>
<comment type="caution">
    <text evidence="5">The sequence shown here is derived from an EMBL/GenBank/DDBJ whole genome shotgun (WGS) entry which is preliminary data.</text>
</comment>
<comment type="catalytic activity">
    <reaction evidence="2">
        <text>IMP + diphosphate = hypoxanthine + 5-phospho-alpha-D-ribose 1-diphosphate</text>
        <dbReference type="Rhea" id="RHEA:17973"/>
        <dbReference type="ChEBI" id="CHEBI:17368"/>
        <dbReference type="ChEBI" id="CHEBI:33019"/>
        <dbReference type="ChEBI" id="CHEBI:58017"/>
        <dbReference type="ChEBI" id="CHEBI:58053"/>
        <dbReference type="EC" id="2.4.2.8"/>
    </reaction>
    <physiologicalReaction direction="right-to-left" evidence="2">
        <dbReference type="Rhea" id="RHEA:17975"/>
    </physiologicalReaction>
</comment>
<comment type="catalytic activity">
    <reaction evidence="1">
        <text>GMP + diphosphate = guanine + 5-phospho-alpha-D-ribose 1-diphosphate</text>
        <dbReference type="Rhea" id="RHEA:25424"/>
        <dbReference type="ChEBI" id="CHEBI:16235"/>
        <dbReference type="ChEBI" id="CHEBI:33019"/>
        <dbReference type="ChEBI" id="CHEBI:58017"/>
        <dbReference type="ChEBI" id="CHEBI:58115"/>
        <dbReference type="EC" id="2.4.2.8"/>
    </reaction>
    <physiologicalReaction direction="right-to-left" evidence="1">
        <dbReference type="Rhea" id="RHEA:25426"/>
    </physiologicalReaction>
</comment>
<dbReference type="NCBIfam" id="NF006605">
    <property type="entry name" value="PRK09162.1"/>
    <property type="match status" value="1"/>
</dbReference>
<evidence type="ECO:0000256" key="2">
    <source>
        <dbReference type="ARBA" id="ARBA00049402"/>
    </source>
</evidence>
<gene>
    <name evidence="5" type="ORF">HUK38_11530</name>
</gene>
<sequence>MTPETYRGVLERAECLISCEQVEAALDRMAEQLTVQLHDKDPIVLAVMTGGIVTAGLLLPRLPFALRLNYIHATRYRDTTSGGTIEWRHRPGTIIQGENILVVDDIFDEGDTLTTVVNACHEDGAAAVTSAVLVEKNRSRTCTYRPDVIGLVTPNRYLIGYGLDYHGYFRNAAGIYAIADTDID</sequence>